<evidence type="ECO:0000259" key="3">
    <source>
        <dbReference type="Pfam" id="PF13464"/>
    </source>
</evidence>
<keyword evidence="2" id="KW-0812">Transmembrane</keyword>
<dbReference type="Proteomes" id="UP000002015">
    <property type="component" value="Chromosome"/>
</dbReference>
<proteinExistence type="predicted"/>
<feature type="region of interest" description="Disordered" evidence="1">
    <location>
        <begin position="182"/>
        <end position="218"/>
    </location>
</feature>
<gene>
    <name evidence="4" type="ordered locus">Ssed_1431</name>
</gene>
<evidence type="ECO:0000313" key="5">
    <source>
        <dbReference type="Proteomes" id="UP000002015"/>
    </source>
</evidence>
<keyword evidence="2" id="KW-0472">Membrane</keyword>
<feature type="region of interest" description="Disordered" evidence="1">
    <location>
        <begin position="1"/>
        <end position="26"/>
    </location>
</feature>
<name>A8FT69_SHESH</name>
<dbReference type="Gene3D" id="1.10.260.40">
    <property type="entry name" value="lambda repressor-like DNA-binding domains"/>
    <property type="match status" value="1"/>
</dbReference>
<keyword evidence="2" id="KW-1133">Transmembrane helix</keyword>
<dbReference type="Pfam" id="PF13464">
    <property type="entry name" value="RodZ_C"/>
    <property type="match status" value="1"/>
</dbReference>
<dbReference type="STRING" id="425104.Ssed_1431"/>
<organism evidence="4 5">
    <name type="scientific">Shewanella sediminis (strain HAW-EB3)</name>
    <dbReference type="NCBI Taxonomy" id="425104"/>
    <lineage>
        <taxon>Bacteria</taxon>
        <taxon>Pseudomonadati</taxon>
        <taxon>Pseudomonadota</taxon>
        <taxon>Gammaproteobacteria</taxon>
        <taxon>Alteromonadales</taxon>
        <taxon>Shewanellaceae</taxon>
        <taxon>Shewanella</taxon>
    </lineage>
</organism>
<feature type="compositionally biased region" description="Low complexity" evidence="1">
    <location>
        <begin position="185"/>
        <end position="199"/>
    </location>
</feature>
<dbReference type="EMBL" id="CP000821">
    <property type="protein sequence ID" value="ABV36042.1"/>
    <property type="molecule type" value="Genomic_DNA"/>
</dbReference>
<reference evidence="4 5" key="1">
    <citation type="submission" date="2007-08" db="EMBL/GenBank/DDBJ databases">
        <title>Complete sequence of Shewanella sediminis HAW-EB3.</title>
        <authorList>
            <consortium name="US DOE Joint Genome Institute"/>
            <person name="Copeland A."/>
            <person name="Lucas S."/>
            <person name="Lapidus A."/>
            <person name="Barry K."/>
            <person name="Glavina del Rio T."/>
            <person name="Dalin E."/>
            <person name="Tice H."/>
            <person name="Pitluck S."/>
            <person name="Chertkov O."/>
            <person name="Brettin T."/>
            <person name="Bruce D."/>
            <person name="Detter J.C."/>
            <person name="Han C."/>
            <person name="Schmutz J."/>
            <person name="Larimer F."/>
            <person name="Land M."/>
            <person name="Hauser L."/>
            <person name="Kyrpides N."/>
            <person name="Kim E."/>
            <person name="Zhao J.-S."/>
            <person name="Richardson P."/>
        </authorList>
    </citation>
    <scope>NUCLEOTIDE SEQUENCE [LARGE SCALE GENOMIC DNA]</scope>
    <source>
        <strain evidence="4 5">HAW-EB3</strain>
    </source>
</reference>
<dbReference type="GO" id="GO:0003677">
    <property type="term" value="F:DNA binding"/>
    <property type="evidence" value="ECO:0007669"/>
    <property type="project" value="InterPro"/>
</dbReference>
<feature type="transmembrane region" description="Helical" evidence="2">
    <location>
        <begin position="124"/>
        <end position="144"/>
    </location>
</feature>
<evidence type="ECO:0000256" key="2">
    <source>
        <dbReference type="SAM" id="Phobius"/>
    </source>
</evidence>
<protein>
    <recommendedName>
        <fullName evidence="3">Cytoskeleton protein RodZ-like C-terminal domain-containing protein</fullName>
    </recommendedName>
</protein>
<dbReference type="KEGG" id="sse:Ssed_1431"/>
<dbReference type="PANTHER" id="PTHR34475">
    <property type="match status" value="1"/>
</dbReference>
<dbReference type="AlphaFoldDB" id="A8FT69"/>
<dbReference type="InterPro" id="IPR010982">
    <property type="entry name" value="Lambda_DNA-bd_dom_sf"/>
</dbReference>
<dbReference type="HOGENOM" id="CLU_047530_3_1_6"/>
<dbReference type="RefSeq" id="WP_012141778.1">
    <property type="nucleotide sequence ID" value="NC_009831.1"/>
</dbReference>
<dbReference type="PANTHER" id="PTHR34475:SF1">
    <property type="entry name" value="CYTOSKELETON PROTEIN RODZ"/>
    <property type="match status" value="1"/>
</dbReference>
<dbReference type="eggNOG" id="COG1426">
    <property type="taxonomic scope" value="Bacteria"/>
</dbReference>
<evidence type="ECO:0000313" key="4">
    <source>
        <dbReference type="EMBL" id="ABV36042.1"/>
    </source>
</evidence>
<dbReference type="Pfam" id="PF13413">
    <property type="entry name" value="HTH_25"/>
    <property type="match status" value="1"/>
</dbReference>
<dbReference type="InterPro" id="IPR025194">
    <property type="entry name" value="RodZ-like_C"/>
</dbReference>
<sequence length="310" mass="33791">MTKKEIDMLKDEAETHVETDTSEQEDSLGSLLKAAREKQGASVADIAGQLHLRPCIVEDIEADNFGEIASATYVKGYVKNYARIVQADKKAIQACLDRQLPKASAPEMQSFSRKTTRQARDGRLMFVTYLIAFILLALLVLWWVQKSDTLSDIDLSKPTVEEMADSQLTQVEVASTLVEEGDPLTGLQTDTHTATATKTPSDRESEKGEQADAVEMESVPTSVEKAVTRLSSLSFDLNGDCWINVKDAKGDTLINDLKTAGSQLNVSGVEPFKITLGAPQAVSIKLNGEKVSLSDFPNGRVARLTLPMAQ</sequence>
<dbReference type="InterPro" id="IPR050400">
    <property type="entry name" value="Bact_Cytoskel_RodZ"/>
</dbReference>
<feature type="domain" description="Cytoskeleton protein RodZ-like C-terminal" evidence="3">
    <location>
        <begin position="235"/>
        <end position="305"/>
    </location>
</feature>
<dbReference type="OrthoDB" id="9790252at2"/>
<feature type="compositionally biased region" description="Basic and acidic residues" evidence="1">
    <location>
        <begin position="200"/>
        <end position="210"/>
    </location>
</feature>
<evidence type="ECO:0000256" key="1">
    <source>
        <dbReference type="SAM" id="MobiDB-lite"/>
    </source>
</evidence>
<keyword evidence="5" id="KW-1185">Reference proteome</keyword>
<feature type="compositionally biased region" description="Basic and acidic residues" evidence="1">
    <location>
        <begin position="1"/>
        <end position="19"/>
    </location>
</feature>
<accession>A8FT69</accession>